<evidence type="ECO:0000313" key="6">
    <source>
        <dbReference type="Proteomes" id="UP001150062"/>
    </source>
</evidence>
<evidence type="ECO:0000256" key="1">
    <source>
        <dbReference type="ARBA" id="ARBA00022658"/>
    </source>
</evidence>
<evidence type="ECO:0000313" key="5">
    <source>
        <dbReference type="EMBL" id="KAJ6233720.1"/>
    </source>
</evidence>
<keyword evidence="1 2" id="KW-0344">Guanine-nucleotide releasing factor</keyword>
<dbReference type="InterPro" id="IPR036964">
    <property type="entry name" value="RASGEF_cat_dom_sf"/>
</dbReference>
<dbReference type="SUPFAM" id="SSF48366">
    <property type="entry name" value="Ras GEF"/>
    <property type="match status" value="1"/>
</dbReference>
<dbReference type="PROSITE" id="PS00720">
    <property type="entry name" value="RASGEF"/>
    <property type="match status" value="1"/>
</dbReference>
<evidence type="ECO:0000259" key="4">
    <source>
        <dbReference type="PROSITE" id="PS50212"/>
    </source>
</evidence>
<sequence>MSKSENNKNGTSSAEQFLAQIGLEPFPKFQMEAHRLIMKHVKVPQLSQSVNKPKIQKEEEHTFLFPNESIINDSIEFATFVESDEEFETQNDLRIQEQLHEEEKISVLRSKKEIKGREEWFVKIMEKHPDFKDIRERIDPISRTETFLNIYGGGKKEVCESINDELVYQLIMQYFMSLGYKKSKKMLEKQCGTKYQPQYLFDARIQTLIRVALRDTNVIWDTHHSELENEINGGGIDLINHLRSINVLDDDEDDDDDLSSIWDDDKGDIVFVDNSNEKNISTKKVKAGSLNKLVEWLTHENFQNLTFLKTFLMTYQSFTSPKTLLTKLFQRYHVPKRNELNEDDFIKKKKCIQIRVCNVIKLWVLSNWKDFSSSMQKELNNFLNKTLKQDKHQVIAQTLQKAIDRQKAQVSEKYRTSQKVAPPEPKVPKNIFSPNLSVFDVDEEEIARQITLIEFDIFKTIRPKELLNLAWSKPKLKHRAPNVIRFIEKFNSNSRWAQQTILQYDKFRQRGKVISWLIKIAEQLRKLNNFDAVMSINSGLNSSAIHRLKYSFEEVPRRLLDMYQEFKDDLSSNQSYKKYRSILHRINPPCIPYLGVYLTDLTFIEDGNPDKINGLINFSKRRLIFDVIFEIQNFQQRGYNLQPVQQIHSLLEINSVYDTKKIFAQSLKYEPRGAKRVDIK</sequence>
<dbReference type="PROSITE" id="PS50009">
    <property type="entry name" value="RASGEF_CAT"/>
    <property type="match status" value="1"/>
</dbReference>
<dbReference type="InterPro" id="IPR001895">
    <property type="entry name" value="RASGEF_cat_dom"/>
</dbReference>
<dbReference type="InterPro" id="IPR000651">
    <property type="entry name" value="Ras-like_Gua-exchang_fac_N"/>
</dbReference>
<dbReference type="SMART" id="SM00229">
    <property type="entry name" value="RasGEFN"/>
    <property type="match status" value="1"/>
</dbReference>
<organism evidence="5 6">
    <name type="scientific">Anaeramoeba flamelloides</name>
    <dbReference type="NCBI Taxonomy" id="1746091"/>
    <lineage>
        <taxon>Eukaryota</taxon>
        <taxon>Metamonada</taxon>
        <taxon>Anaeramoebidae</taxon>
        <taxon>Anaeramoeba</taxon>
    </lineage>
</organism>
<dbReference type="SMART" id="SM00667">
    <property type="entry name" value="LisH"/>
    <property type="match status" value="1"/>
</dbReference>
<dbReference type="PANTHER" id="PTHR23113:SF366">
    <property type="entry name" value="RAS GUANINE NUCLEOTIDE EXCHANGE FACTOR R"/>
    <property type="match status" value="1"/>
</dbReference>
<dbReference type="Proteomes" id="UP001150062">
    <property type="component" value="Unassembled WGS sequence"/>
</dbReference>
<dbReference type="PROSITE" id="PS50212">
    <property type="entry name" value="RASGEF_NTER"/>
    <property type="match status" value="1"/>
</dbReference>
<comment type="caution">
    <text evidence="5">The sequence shown here is derived from an EMBL/GenBank/DDBJ whole genome shotgun (WGS) entry which is preliminary data.</text>
</comment>
<dbReference type="PROSITE" id="PS50896">
    <property type="entry name" value="LISH"/>
    <property type="match status" value="1"/>
</dbReference>
<evidence type="ECO:0000256" key="2">
    <source>
        <dbReference type="PROSITE-ProRule" id="PRU00168"/>
    </source>
</evidence>
<dbReference type="InterPro" id="IPR023578">
    <property type="entry name" value="Ras_GEF_dom_sf"/>
</dbReference>
<dbReference type="Pfam" id="PF00618">
    <property type="entry name" value="RasGEF_N"/>
    <property type="match status" value="1"/>
</dbReference>
<dbReference type="Gene3D" id="1.10.840.10">
    <property type="entry name" value="Ras guanine-nucleotide exchange factors catalytic domain"/>
    <property type="match status" value="1"/>
</dbReference>
<dbReference type="CDD" id="cd00155">
    <property type="entry name" value="RasGEF"/>
    <property type="match status" value="1"/>
</dbReference>
<name>A0ABQ8XNN8_9EUKA</name>
<evidence type="ECO:0000259" key="3">
    <source>
        <dbReference type="PROSITE" id="PS50009"/>
    </source>
</evidence>
<dbReference type="InterPro" id="IPR019804">
    <property type="entry name" value="Ras_G-nucl-exch_fac_CS"/>
</dbReference>
<dbReference type="PANTHER" id="PTHR23113">
    <property type="entry name" value="GUANINE NUCLEOTIDE EXCHANGE FACTOR"/>
    <property type="match status" value="1"/>
</dbReference>
<feature type="domain" description="Ras-GEF" evidence="3">
    <location>
        <begin position="442"/>
        <end position="672"/>
    </location>
</feature>
<feature type="domain" description="N-terminal Ras-GEF" evidence="4">
    <location>
        <begin position="281"/>
        <end position="407"/>
    </location>
</feature>
<proteinExistence type="predicted"/>
<dbReference type="InterPro" id="IPR006594">
    <property type="entry name" value="LisH"/>
</dbReference>
<dbReference type="Gene3D" id="1.20.870.10">
    <property type="entry name" value="Son of sevenless (SoS) protein Chain: S domain 1"/>
    <property type="match status" value="1"/>
</dbReference>
<dbReference type="InterPro" id="IPR008937">
    <property type="entry name" value="Ras-like_GEF"/>
</dbReference>
<dbReference type="Pfam" id="PF00617">
    <property type="entry name" value="RasGEF"/>
    <property type="match status" value="1"/>
</dbReference>
<keyword evidence="6" id="KW-1185">Reference proteome</keyword>
<dbReference type="CDD" id="cd06224">
    <property type="entry name" value="REM"/>
    <property type="match status" value="1"/>
</dbReference>
<dbReference type="EMBL" id="JAOAOG010000276">
    <property type="protein sequence ID" value="KAJ6233720.1"/>
    <property type="molecule type" value="Genomic_DNA"/>
</dbReference>
<accession>A0ABQ8XNN8</accession>
<reference evidence="5" key="1">
    <citation type="submission" date="2022-08" db="EMBL/GenBank/DDBJ databases">
        <title>Novel sulfate-reducing endosymbionts in the free-living metamonad Anaeramoeba.</title>
        <authorList>
            <person name="Jerlstrom-Hultqvist J."/>
            <person name="Cepicka I."/>
            <person name="Gallot-Lavallee L."/>
            <person name="Salas-Leiva D."/>
            <person name="Curtis B.A."/>
            <person name="Zahonova K."/>
            <person name="Pipaliya S."/>
            <person name="Dacks J."/>
            <person name="Roger A.J."/>
        </authorList>
    </citation>
    <scope>NUCLEOTIDE SEQUENCE</scope>
    <source>
        <strain evidence="5">Schooner1</strain>
    </source>
</reference>
<dbReference type="SMART" id="SM00147">
    <property type="entry name" value="RasGEF"/>
    <property type="match status" value="1"/>
</dbReference>
<gene>
    <name evidence="5" type="ORF">M0813_30029</name>
</gene>
<protein>
    <submittedName>
        <fullName evidence="5">Ras guanine nucleotide exchange factor i-related</fullName>
    </submittedName>
</protein>